<dbReference type="RefSeq" id="WP_098074937.1">
    <property type="nucleotide sequence ID" value="NZ_PDEQ01000003.1"/>
</dbReference>
<dbReference type="PROSITE" id="PS50110">
    <property type="entry name" value="RESPONSE_REGULATORY"/>
    <property type="match status" value="1"/>
</dbReference>
<dbReference type="InterPro" id="IPR046947">
    <property type="entry name" value="LytR-like"/>
</dbReference>
<dbReference type="PROSITE" id="PS50930">
    <property type="entry name" value="HTH_LYTTR"/>
    <property type="match status" value="1"/>
</dbReference>
<sequence length="277" mass="31224">MSSQNLRVVIADDERPARQRLLDLTDERDDVNVVATCSTGREAVSAIEDHDPDVVLLDVQMPGLTGFDVVQAVGAEAMPLTIFITAYDQHALKAFDVAAIDYLLKPFEDQRFHEALDRARRHIHLEAVDAARDRLLDLLDATGKLAGEEMTEMSGTGEPRQSGDGYLERIPVRKAKEIRIVPSATVAYVKSDGPYAELHTADGSKHLIRESMKSLEQQLDPSQFCRIHRSTIINLDFVESVEPNYNDRYVVRLVTGERLDVSRRRRDTFEDRFGLSF</sequence>
<keyword evidence="4" id="KW-0238">DNA-binding</keyword>
<evidence type="ECO:0000259" key="3">
    <source>
        <dbReference type="PROSITE" id="PS50930"/>
    </source>
</evidence>
<evidence type="ECO:0000259" key="2">
    <source>
        <dbReference type="PROSITE" id="PS50110"/>
    </source>
</evidence>
<comment type="caution">
    <text evidence="4">The sequence shown here is derived from an EMBL/GenBank/DDBJ whole genome shotgun (WGS) entry which is preliminary data.</text>
</comment>
<organism evidence="4 5">
    <name type="scientific">Longibacter salinarum</name>
    <dbReference type="NCBI Taxonomy" id="1850348"/>
    <lineage>
        <taxon>Bacteria</taxon>
        <taxon>Pseudomonadati</taxon>
        <taxon>Rhodothermota</taxon>
        <taxon>Rhodothermia</taxon>
        <taxon>Rhodothermales</taxon>
        <taxon>Salisaetaceae</taxon>
        <taxon>Longibacter</taxon>
    </lineage>
</organism>
<dbReference type="EMBL" id="PDEQ01000003">
    <property type="protein sequence ID" value="PEN13774.1"/>
    <property type="molecule type" value="Genomic_DNA"/>
</dbReference>
<dbReference type="AlphaFoldDB" id="A0A2A8CYT9"/>
<evidence type="ECO:0000313" key="4">
    <source>
        <dbReference type="EMBL" id="PEN13774.1"/>
    </source>
</evidence>
<keyword evidence="1" id="KW-0597">Phosphoprotein</keyword>
<dbReference type="InterPro" id="IPR011006">
    <property type="entry name" value="CheY-like_superfamily"/>
</dbReference>
<evidence type="ECO:0000313" key="5">
    <source>
        <dbReference type="Proteomes" id="UP000220102"/>
    </source>
</evidence>
<dbReference type="Gene3D" id="2.40.50.1020">
    <property type="entry name" value="LytTr DNA-binding domain"/>
    <property type="match status" value="1"/>
</dbReference>
<feature type="domain" description="HTH LytTR-type" evidence="3">
    <location>
        <begin position="170"/>
        <end position="275"/>
    </location>
</feature>
<dbReference type="Pfam" id="PF04397">
    <property type="entry name" value="LytTR"/>
    <property type="match status" value="1"/>
</dbReference>
<feature type="modified residue" description="4-aspartylphosphate" evidence="1">
    <location>
        <position position="58"/>
    </location>
</feature>
<dbReference type="SUPFAM" id="SSF52172">
    <property type="entry name" value="CheY-like"/>
    <property type="match status" value="1"/>
</dbReference>
<name>A0A2A8CYT9_9BACT</name>
<dbReference type="OrthoDB" id="2168082at2"/>
<dbReference type="SMART" id="SM00448">
    <property type="entry name" value="REC"/>
    <property type="match status" value="1"/>
</dbReference>
<dbReference type="PANTHER" id="PTHR37299:SF1">
    <property type="entry name" value="STAGE 0 SPORULATION PROTEIN A HOMOLOG"/>
    <property type="match status" value="1"/>
</dbReference>
<dbReference type="InterPro" id="IPR007492">
    <property type="entry name" value="LytTR_DNA-bd_dom"/>
</dbReference>
<reference evidence="4 5" key="1">
    <citation type="submission" date="2017-10" db="EMBL/GenBank/DDBJ databases">
        <title>Draft genome of Longibacter Salinarum.</title>
        <authorList>
            <person name="Goh K.M."/>
            <person name="Shamsir M.S."/>
            <person name="Lim S.W."/>
        </authorList>
    </citation>
    <scope>NUCLEOTIDE SEQUENCE [LARGE SCALE GENOMIC DNA]</scope>
    <source>
        <strain evidence="4 5">KCTC 52045</strain>
    </source>
</reference>
<evidence type="ECO:0000256" key="1">
    <source>
        <dbReference type="PROSITE-ProRule" id="PRU00169"/>
    </source>
</evidence>
<dbReference type="InterPro" id="IPR001789">
    <property type="entry name" value="Sig_transdc_resp-reg_receiver"/>
</dbReference>
<dbReference type="Gene3D" id="3.40.50.2300">
    <property type="match status" value="1"/>
</dbReference>
<protein>
    <submittedName>
        <fullName evidence="4">DNA-binding response regulator</fullName>
    </submittedName>
</protein>
<dbReference type="PANTHER" id="PTHR37299">
    <property type="entry name" value="TRANSCRIPTIONAL REGULATOR-RELATED"/>
    <property type="match status" value="1"/>
</dbReference>
<dbReference type="GO" id="GO:0000156">
    <property type="term" value="F:phosphorelay response regulator activity"/>
    <property type="evidence" value="ECO:0007669"/>
    <property type="project" value="InterPro"/>
</dbReference>
<keyword evidence="5" id="KW-1185">Reference proteome</keyword>
<dbReference type="Proteomes" id="UP000220102">
    <property type="component" value="Unassembled WGS sequence"/>
</dbReference>
<proteinExistence type="predicted"/>
<accession>A0A2A8CYT9</accession>
<dbReference type="GO" id="GO:0003677">
    <property type="term" value="F:DNA binding"/>
    <property type="evidence" value="ECO:0007669"/>
    <property type="project" value="UniProtKB-KW"/>
</dbReference>
<dbReference type="SMART" id="SM00850">
    <property type="entry name" value="LytTR"/>
    <property type="match status" value="1"/>
</dbReference>
<dbReference type="Pfam" id="PF00072">
    <property type="entry name" value="Response_reg"/>
    <property type="match status" value="1"/>
</dbReference>
<feature type="domain" description="Response regulatory" evidence="2">
    <location>
        <begin position="7"/>
        <end position="120"/>
    </location>
</feature>
<gene>
    <name evidence="4" type="ORF">CRI94_06795</name>
</gene>